<organism evidence="2 3">
    <name type="scientific">Brevundimonas goettingensis</name>
    <dbReference type="NCBI Taxonomy" id="2774190"/>
    <lineage>
        <taxon>Bacteria</taxon>
        <taxon>Pseudomonadati</taxon>
        <taxon>Pseudomonadota</taxon>
        <taxon>Alphaproteobacteria</taxon>
        <taxon>Caulobacterales</taxon>
        <taxon>Caulobacteraceae</taxon>
        <taxon>Brevundimonas</taxon>
    </lineage>
</organism>
<proteinExistence type="predicted"/>
<keyword evidence="1" id="KW-1133">Transmembrane helix</keyword>
<evidence type="ECO:0000313" key="2">
    <source>
        <dbReference type="EMBL" id="QTC91708.1"/>
    </source>
</evidence>
<evidence type="ECO:0000313" key="3">
    <source>
        <dbReference type="Proteomes" id="UP000663918"/>
    </source>
</evidence>
<feature type="transmembrane region" description="Helical" evidence="1">
    <location>
        <begin position="210"/>
        <end position="227"/>
    </location>
</feature>
<dbReference type="RefSeq" id="WP_207870887.1">
    <property type="nucleotide sequence ID" value="NZ_CP062222.1"/>
</dbReference>
<dbReference type="EMBL" id="CP062222">
    <property type="protein sequence ID" value="QTC91708.1"/>
    <property type="molecule type" value="Genomic_DNA"/>
</dbReference>
<accession>A0A975C0T4</accession>
<keyword evidence="1" id="KW-0812">Transmembrane</keyword>
<reference evidence="2" key="1">
    <citation type="submission" date="2020-09" db="EMBL/GenBank/DDBJ databases">
        <title>Brevundimonas sp. LVF2 isolated from a puddle in Goettingen, Germany.</title>
        <authorList>
            <person name="Friedrich I."/>
            <person name="Klassen A."/>
            <person name="Hannes N."/>
            <person name="Schneider D."/>
            <person name="Hertel R."/>
            <person name="Daniel R."/>
        </authorList>
    </citation>
    <scope>NUCLEOTIDE SEQUENCE</scope>
    <source>
        <strain evidence="2">LVF2</strain>
    </source>
</reference>
<keyword evidence="3" id="KW-1185">Reference proteome</keyword>
<evidence type="ECO:0000256" key="1">
    <source>
        <dbReference type="SAM" id="Phobius"/>
    </source>
</evidence>
<sequence>MEEAHRAFSHGFQLDAASISGLCARIDSHFAKLGPDNGKVSFRVRLKDESIQSIPDIESLLSLPNVGRKEVIAITISKERGIGDDRYSSSICFSDPGIDEDLDKSITFSVSGPNLDWVRSLKVDLEEFISGVSRPNYAVIFSKVRPFLMGSVILSMLATIVVISGIANAPSVSNEEILRLKSELAAAKDTIDDSLVVYARWNSVRSHDSLPFWMVLPTVVALILTSISRKSIESIFKSKIFYFGGMLSVISQRRTMHSIFWVGIVLAIAVGVGVNYITKYLMP</sequence>
<dbReference type="Proteomes" id="UP000663918">
    <property type="component" value="Chromosome"/>
</dbReference>
<protein>
    <submittedName>
        <fullName evidence="2">Uncharacterized protein</fullName>
    </submittedName>
</protein>
<feature type="transmembrane region" description="Helical" evidence="1">
    <location>
        <begin position="147"/>
        <end position="167"/>
    </location>
</feature>
<dbReference type="AlphaFoldDB" id="A0A975C0T4"/>
<feature type="transmembrane region" description="Helical" evidence="1">
    <location>
        <begin position="259"/>
        <end position="278"/>
    </location>
</feature>
<name>A0A975C0T4_9CAUL</name>
<gene>
    <name evidence="2" type="ORF">IFJ75_01875</name>
</gene>
<keyword evidence="1" id="KW-0472">Membrane</keyword>
<dbReference type="KEGG" id="bgoe:IFJ75_01875"/>